<dbReference type="PANTHER" id="PTHR20863:SF76">
    <property type="entry name" value="CARRIER DOMAIN-CONTAINING PROTEIN"/>
    <property type="match status" value="1"/>
</dbReference>
<evidence type="ECO:0000256" key="3">
    <source>
        <dbReference type="HAMAP-Rule" id="MF_01217"/>
    </source>
</evidence>
<comment type="similarity">
    <text evidence="3">Belongs to the acyl carrier protein (ACP) family.</text>
</comment>
<name>A0A9D9NLP6_9BACT</name>
<keyword evidence="3" id="KW-0276">Fatty acid metabolism</keyword>
<dbReference type="AlphaFoldDB" id="A0A9D9NLP6"/>
<dbReference type="PANTHER" id="PTHR20863">
    <property type="entry name" value="ACYL CARRIER PROTEIN"/>
    <property type="match status" value="1"/>
</dbReference>
<dbReference type="InterPro" id="IPR036736">
    <property type="entry name" value="ACP-like_sf"/>
</dbReference>
<comment type="subcellular location">
    <subcellularLocation>
        <location evidence="3">Cytoplasm</location>
    </subcellularLocation>
</comment>
<comment type="function">
    <text evidence="3">Carrier of the growing fatty acid chain in fatty acid biosynthesis.</text>
</comment>
<evidence type="ECO:0000313" key="6">
    <source>
        <dbReference type="Proteomes" id="UP000823771"/>
    </source>
</evidence>
<keyword evidence="2 3" id="KW-0597">Phosphoprotein</keyword>
<evidence type="ECO:0000259" key="4">
    <source>
        <dbReference type="PROSITE" id="PS50075"/>
    </source>
</evidence>
<dbReference type="InterPro" id="IPR009081">
    <property type="entry name" value="PP-bd_ACP"/>
</dbReference>
<evidence type="ECO:0000256" key="1">
    <source>
        <dbReference type="ARBA" id="ARBA00022450"/>
    </source>
</evidence>
<keyword evidence="3" id="KW-0443">Lipid metabolism</keyword>
<keyword evidence="3" id="KW-0275">Fatty acid biosynthesis</keyword>
<dbReference type="PROSITE" id="PS50075">
    <property type="entry name" value="CARRIER"/>
    <property type="match status" value="1"/>
</dbReference>
<dbReference type="GO" id="GO:0000035">
    <property type="term" value="F:acyl binding"/>
    <property type="evidence" value="ECO:0007669"/>
    <property type="project" value="TreeGrafter"/>
</dbReference>
<feature type="modified residue" description="O-(pantetheine 4'-phosphoryl)serine" evidence="3">
    <location>
        <position position="39"/>
    </location>
</feature>
<sequence>MDREETIQKIREALAEGFEVDIEEIRPDAPMIQTLDMDSLDFVDMVVLIEKNFGFKVTAKDFEGIRTFQDLYDMILSRTGK</sequence>
<dbReference type="Gene3D" id="1.10.1200.10">
    <property type="entry name" value="ACP-like"/>
    <property type="match status" value="1"/>
</dbReference>
<dbReference type="GO" id="GO:0009245">
    <property type="term" value="P:lipid A biosynthetic process"/>
    <property type="evidence" value="ECO:0007669"/>
    <property type="project" value="TreeGrafter"/>
</dbReference>
<dbReference type="GO" id="GO:0016020">
    <property type="term" value="C:membrane"/>
    <property type="evidence" value="ECO:0007669"/>
    <property type="project" value="GOC"/>
</dbReference>
<dbReference type="InterPro" id="IPR003231">
    <property type="entry name" value="ACP"/>
</dbReference>
<protein>
    <recommendedName>
        <fullName evidence="3">Acyl carrier protein</fullName>
        <shortName evidence="3">ACP</shortName>
    </recommendedName>
</protein>
<reference evidence="5" key="2">
    <citation type="journal article" date="2021" name="PeerJ">
        <title>Extensive microbial diversity within the chicken gut microbiome revealed by metagenomics and culture.</title>
        <authorList>
            <person name="Gilroy R."/>
            <person name="Ravi A."/>
            <person name="Getino M."/>
            <person name="Pursley I."/>
            <person name="Horton D.L."/>
            <person name="Alikhan N.F."/>
            <person name="Baker D."/>
            <person name="Gharbi K."/>
            <person name="Hall N."/>
            <person name="Watson M."/>
            <person name="Adriaenssens E.M."/>
            <person name="Foster-Nyarko E."/>
            <person name="Jarju S."/>
            <person name="Secka A."/>
            <person name="Antonio M."/>
            <person name="Oren A."/>
            <person name="Chaudhuri R.R."/>
            <person name="La Ragione R."/>
            <person name="Hildebrand F."/>
            <person name="Pallen M.J."/>
        </authorList>
    </citation>
    <scope>NUCLEOTIDE SEQUENCE</scope>
    <source>
        <strain evidence="5">2478</strain>
    </source>
</reference>
<dbReference type="NCBIfam" id="NF003757">
    <property type="entry name" value="PRK05350.1"/>
    <property type="match status" value="1"/>
</dbReference>
<dbReference type="Proteomes" id="UP000823771">
    <property type="component" value="Unassembled WGS sequence"/>
</dbReference>
<comment type="pathway">
    <text evidence="3">Lipid metabolism; fatty acid biosynthesis.</text>
</comment>
<dbReference type="GO" id="GO:0000036">
    <property type="term" value="F:acyl carrier activity"/>
    <property type="evidence" value="ECO:0007669"/>
    <property type="project" value="UniProtKB-UniRule"/>
</dbReference>
<comment type="PTM">
    <text evidence="3">4'-phosphopantetheine is transferred from CoA to a specific serine of apo-ACP by AcpS. This modification is essential for activity because fatty acids are bound in thioester linkage to the sulfhydryl of the prosthetic group.</text>
</comment>
<keyword evidence="1 3" id="KW-0596">Phosphopantetheine</keyword>
<keyword evidence="3" id="KW-0444">Lipid biosynthesis</keyword>
<dbReference type="EMBL" id="JADILZ010000040">
    <property type="protein sequence ID" value="MBO8478097.1"/>
    <property type="molecule type" value="Genomic_DNA"/>
</dbReference>
<dbReference type="Pfam" id="PF00550">
    <property type="entry name" value="PP-binding"/>
    <property type="match status" value="1"/>
</dbReference>
<feature type="domain" description="Carrier" evidence="4">
    <location>
        <begin position="1"/>
        <end position="79"/>
    </location>
</feature>
<organism evidence="5 6">
    <name type="scientific">Candidatus Cryptobacteroides excrementipullorum</name>
    <dbReference type="NCBI Taxonomy" id="2840761"/>
    <lineage>
        <taxon>Bacteria</taxon>
        <taxon>Pseudomonadati</taxon>
        <taxon>Bacteroidota</taxon>
        <taxon>Bacteroidia</taxon>
        <taxon>Bacteroidales</taxon>
        <taxon>Candidatus Cryptobacteroides</taxon>
    </lineage>
</organism>
<dbReference type="SUPFAM" id="SSF47336">
    <property type="entry name" value="ACP-like"/>
    <property type="match status" value="1"/>
</dbReference>
<dbReference type="GO" id="GO:0005829">
    <property type="term" value="C:cytosol"/>
    <property type="evidence" value="ECO:0007669"/>
    <property type="project" value="TreeGrafter"/>
</dbReference>
<accession>A0A9D9NLP6</accession>
<keyword evidence="3" id="KW-0963">Cytoplasm</keyword>
<comment type="caution">
    <text evidence="5">The sequence shown here is derived from an EMBL/GenBank/DDBJ whole genome shotgun (WGS) entry which is preliminary data.</text>
</comment>
<evidence type="ECO:0000256" key="2">
    <source>
        <dbReference type="ARBA" id="ARBA00022553"/>
    </source>
</evidence>
<proteinExistence type="inferred from homology"/>
<evidence type="ECO:0000313" key="5">
    <source>
        <dbReference type="EMBL" id="MBO8478097.1"/>
    </source>
</evidence>
<reference evidence="5" key="1">
    <citation type="submission" date="2020-10" db="EMBL/GenBank/DDBJ databases">
        <authorList>
            <person name="Gilroy R."/>
        </authorList>
    </citation>
    <scope>NUCLEOTIDE SEQUENCE</scope>
    <source>
        <strain evidence="5">2478</strain>
    </source>
</reference>
<gene>
    <name evidence="3" type="primary">acpP</name>
    <name evidence="5" type="ORF">IAB80_04345</name>
</gene>
<dbReference type="HAMAP" id="MF_01217">
    <property type="entry name" value="Acyl_carrier"/>
    <property type="match status" value="1"/>
</dbReference>